<dbReference type="InterPro" id="IPR036291">
    <property type="entry name" value="NAD(P)-bd_dom_sf"/>
</dbReference>
<dbReference type="InterPro" id="IPR002347">
    <property type="entry name" value="SDR_fam"/>
</dbReference>
<dbReference type="PANTHER" id="PTHR24320:SF282">
    <property type="entry name" value="WW DOMAIN-CONTAINING OXIDOREDUCTASE"/>
    <property type="match status" value="1"/>
</dbReference>
<dbReference type="Proteomes" id="UP000054097">
    <property type="component" value="Unassembled WGS sequence"/>
</dbReference>
<name>A0A0C3BJV6_SERVB</name>
<gene>
    <name evidence="4" type="ORF">M408DRAFT_327203</name>
</gene>
<evidence type="ECO:0000256" key="3">
    <source>
        <dbReference type="ARBA" id="ARBA00023002"/>
    </source>
</evidence>
<dbReference type="AlphaFoldDB" id="A0A0C3BJV6"/>
<comment type="similarity">
    <text evidence="1">Belongs to the short-chain dehydrogenases/reductases (SDR) family.</text>
</comment>
<evidence type="ECO:0008006" key="6">
    <source>
        <dbReference type="Google" id="ProtNLM"/>
    </source>
</evidence>
<evidence type="ECO:0000313" key="5">
    <source>
        <dbReference type="Proteomes" id="UP000054097"/>
    </source>
</evidence>
<dbReference type="OrthoDB" id="191139at2759"/>
<reference evidence="4 5" key="1">
    <citation type="submission" date="2014-04" db="EMBL/GenBank/DDBJ databases">
        <authorList>
            <consortium name="DOE Joint Genome Institute"/>
            <person name="Kuo A."/>
            <person name="Zuccaro A."/>
            <person name="Kohler A."/>
            <person name="Nagy L.G."/>
            <person name="Floudas D."/>
            <person name="Copeland A."/>
            <person name="Barry K.W."/>
            <person name="Cichocki N."/>
            <person name="Veneault-Fourrey C."/>
            <person name="LaButti K."/>
            <person name="Lindquist E.A."/>
            <person name="Lipzen A."/>
            <person name="Lundell T."/>
            <person name="Morin E."/>
            <person name="Murat C."/>
            <person name="Sun H."/>
            <person name="Tunlid A."/>
            <person name="Henrissat B."/>
            <person name="Grigoriev I.V."/>
            <person name="Hibbett D.S."/>
            <person name="Martin F."/>
            <person name="Nordberg H.P."/>
            <person name="Cantor M.N."/>
            <person name="Hua S.X."/>
        </authorList>
    </citation>
    <scope>NUCLEOTIDE SEQUENCE [LARGE SCALE GENOMIC DNA]</scope>
    <source>
        <strain evidence="4 5">MAFF 305830</strain>
    </source>
</reference>
<dbReference type="SUPFAM" id="SSF51735">
    <property type="entry name" value="NAD(P)-binding Rossmann-fold domains"/>
    <property type="match status" value="1"/>
</dbReference>
<dbReference type="Pfam" id="PF00106">
    <property type="entry name" value="adh_short"/>
    <property type="match status" value="1"/>
</dbReference>
<keyword evidence="5" id="KW-1185">Reference proteome</keyword>
<dbReference type="EMBL" id="KN824281">
    <property type="protein sequence ID" value="KIM31766.1"/>
    <property type="molecule type" value="Genomic_DNA"/>
</dbReference>
<dbReference type="STRING" id="933852.A0A0C3BJV6"/>
<keyword evidence="3" id="KW-0560">Oxidoreductase</keyword>
<proteinExistence type="inferred from homology"/>
<evidence type="ECO:0000313" key="4">
    <source>
        <dbReference type="EMBL" id="KIM31766.1"/>
    </source>
</evidence>
<dbReference type="PANTHER" id="PTHR24320">
    <property type="entry name" value="RETINOL DEHYDROGENASE"/>
    <property type="match status" value="1"/>
</dbReference>
<dbReference type="Gene3D" id="3.40.50.720">
    <property type="entry name" value="NAD(P)-binding Rossmann-like Domain"/>
    <property type="match status" value="1"/>
</dbReference>
<sequence>MFVRLEGIWKMLLEFAPGTPYWATEKMPDLTGKVAIVTGGNTGIGYETAKGLLLRNATVYIGARSIPKAEAAIKSLTEATGNPKVFILKMDLSDLTLVKKAAEDFQSKEKKLHILINNAGVLATETDVFTTQGYDLQFGTNVLGPYFFSKLLMPLMEATAATLPATDPVRLLELTSDAHLINTNATTIINYDTMKSGKGRDGTNAVQLYAQSKSGNLLVSKARARLLAGKNIVSIGVHPGRIQSELNRQMSGVQLLLTKLISYPTPMGAISSLYAATAPEAARLNGGYLAPWARVKNPRSDHVGNIQAEDKLIAWLEEQLRTNSVL</sequence>
<protein>
    <recommendedName>
        <fullName evidence="6">NAD(P)-binding protein</fullName>
    </recommendedName>
</protein>
<evidence type="ECO:0000256" key="2">
    <source>
        <dbReference type="ARBA" id="ARBA00022857"/>
    </source>
</evidence>
<evidence type="ECO:0000256" key="1">
    <source>
        <dbReference type="ARBA" id="ARBA00006484"/>
    </source>
</evidence>
<dbReference type="PRINTS" id="PR00081">
    <property type="entry name" value="GDHRDH"/>
</dbReference>
<reference evidence="5" key="2">
    <citation type="submission" date="2015-01" db="EMBL/GenBank/DDBJ databases">
        <title>Evolutionary Origins and Diversification of the Mycorrhizal Mutualists.</title>
        <authorList>
            <consortium name="DOE Joint Genome Institute"/>
            <consortium name="Mycorrhizal Genomics Consortium"/>
            <person name="Kohler A."/>
            <person name="Kuo A."/>
            <person name="Nagy L.G."/>
            <person name="Floudas D."/>
            <person name="Copeland A."/>
            <person name="Barry K.W."/>
            <person name="Cichocki N."/>
            <person name="Veneault-Fourrey C."/>
            <person name="LaButti K."/>
            <person name="Lindquist E.A."/>
            <person name="Lipzen A."/>
            <person name="Lundell T."/>
            <person name="Morin E."/>
            <person name="Murat C."/>
            <person name="Riley R."/>
            <person name="Ohm R."/>
            <person name="Sun H."/>
            <person name="Tunlid A."/>
            <person name="Henrissat B."/>
            <person name="Grigoriev I.V."/>
            <person name="Hibbett D.S."/>
            <person name="Martin F."/>
        </authorList>
    </citation>
    <scope>NUCLEOTIDE SEQUENCE [LARGE SCALE GENOMIC DNA]</scope>
    <source>
        <strain evidence="5">MAFF 305830</strain>
    </source>
</reference>
<keyword evidence="2" id="KW-0521">NADP</keyword>
<dbReference type="GO" id="GO:0016491">
    <property type="term" value="F:oxidoreductase activity"/>
    <property type="evidence" value="ECO:0007669"/>
    <property type="project" value="UniProtKB-KW"/>
</dbReference>
<accession>A0A0C3BJV6</accession>
<dbReference type="HOGENOM" id="CLU_010194_44_6_1"/>
<organism evidence="4 5">
    <name type="scientific">Serendipita vermifera MAFF 305830</name>
    <dbReference type="NCBI Taxonomy" id="933852"/>
    <lineage>
        <taxon>Eukaryota</taxon>
        <taxon>Fungi</taxon>
        <taxon>Dikarya</taxon>
        <taxon>Basidiomycota</taxon>
        <taxon>Agaricomycotina</taxon>
        <taxon>Agaricomycetes</taxon>
        <taxon>Sebacinales</taxon>
        <taxon>Serendipitaceae</taxon>
        <taxon>Serendipita</taxon>
    </lineage>
</organism>